<dbReference type="Pfam" id="PF05163">
    <property type="entry name" value="DinB"/>
    <property type="match status" value="1"/>
</dbReference>
<dbReference type="EMBL" id="OBEH01000003">
    <property type="protein sequence ID" value="SNZ00341.1"/>
    <property type="molecule type" value="Genomic_DNA"/>
</dbReference>
<evidence type="ECO:0000256" key="2">
    <source>
        <dbReference type="ARBA" id="ARBA00022723"/>
    </source>
</evidence>
<dbReference type="GO" id="GO:0046872">
    <property type="term" value="F:metal ion binding"/>
    <property type="evidence" value="ECO:0007669"/>
    <property type="project" value="UniProtKB-KW"/>
</dbReference>
<organism evidence="4 5">
    <name type="scientific">Flagellimonas pacifica</name>
    <dbReference type="NCBI Taxonomy" id="1247520"/>
    <lineage>
        <taxon>Bacteria</taxon>
        <taxon>Pseudomonadati</taxon>
        <taxon>Bacteroidota</taxon>
        <taxon>Flavobacteriia</taxon>
        <taxon>Flavobacteriales</taxon>
        <taxon>Flavobacteriaceae</taxon>
        <taxon>Flagellimonas</taxon>
    </lineage>
</organism>
<dbReference type="SUPFAM" id="SSF109854">
    <property type="entry name" value="DinB/YfiT-like putative metalloenzymes"/>
    <property type="match status" value="1"/>
</dbReference>
<comment type="similarity">
    <text evidence="1">Belongs to the DinB family.</text>
</comment>
<dbReference type="OrthoDB" id="119432at2"/>
<evidence type="ECO:0000256" key="1">
    <source>
        <dbReference type="ARBA" id="ARBA00008635"/>
    </source>
</evidence>
<feature type="binding site" evidence="3">
    <location>
        <position position="136"/>
    </location>
    <ligand>
        <name>a divalent metal cation</name>
        <dbReference type="ChEBI" id="CHEBI:60240"/>
    </ligand>
</feature>
<dbReference type="AlphaFoldDB" id="A0A285MXX6"/>
<keyword evidence="5" id="KW-1185">Reference proteome</keyword>
<dbReference type="RefSeq" id="WP_097045814.1">
    <property type="nucleotide sequence ID" value="NZ_OBEH01000003.1"/>
</dbReference>
<dbReference type="Gene3D" id="1.20.120.450">
    <property type="entry name" value="dinb family like domain"/>
    <property type="match status" value="1"/>
</dbReference>
<evidence type="ECO:0000256" key="3">
    <source>
        <dbReference type="PIRSR" id="PIRSR607837-1"/>
    </source>
</evidence>
<accession>A0A285MXX6</accession>
<proteinExistence type="inferred from homology"/>
<feature type="binding site" evidence="3">
    <location>
        <position position="46"/>
    </location>
    <ligand>
        <name>a divalent metal cation</name>
        <dbReference type="ChEBI" id="CHEBI:60240"/>
    </ligand>
</feature>
<evidence type="ECO:0000313" key="4">
    <source>
        <dbReference type="EMBL" id="SNZ00341.1"/>
    </source>
</evidence>
<reference evidence="5" key="1">
    <citation type="submission" date="2017-09" db="EMBL/GenBank/DDBJ databases">
        <authorList>
            <person name="Varghese N."/>
            <person name="Submissions S."/>
        </authorList>
    </citation>
    <scope>NUCLEOTIDE SEQUENCE [LARGE SCALE GENOMIC DNA]</scope>
    <source>
        <strain evidence="5">DSM 25885</strain>
    </source>
</reference>
<name>A0A285MXX6_9FLAO</name>
<evidence type="ECO:0000313" key="5">
    <source>
        <dbReference type="Proteomes" id="UP000219048"/>
    </source>
</evidence>
<protein>
    <submittedName>
        <fullName evidence="4">Uncharacterized damage-inducible protein DinB (Forms a four-helix bundle)</fullName>
    </submittedName>
</protein>
<dbReference type="InterPro" id="IPR034660">
    <property type="entry name" value="DinB/YfiT-like"/>
</dbReference>
<feature type="binding site" evidence="3">
    <location>
        <position position="132"/>
    </location>
    <ligand>
        <name>a divalent metal cation</name>
        <dbReference type="ChEBI" id="CHEBI:60240"/>
    </ligand>
</feature>
<sequence>MSSKNLISELEFERTSTQKLLERLPEDKLTWKPHPKAFTLGQLALHVATIPGRIATFANLGTTTAEVLVEHPLCEDKIKIVHSFGESFKTAIEILSNADEKWDSESWNCFLDDKEIINWPRPILLRFLMLNHWYHHRGELVTYLRTLGILIPSIYGPSADENPFV</sequence>
<keyword evidence="2 3" id="KW-0479">Metal-binding</keyword>
<dbReference type="InterPro" id="IPR007837">
    <property type="entry name" value="DinB"/>
</dbReference>
<dbReference type="Proteomes" id="UP000219048">
    <property type="component" value="Unassembled WGS sequence"/>
</dbReference>
<gene>
    <name evidence="4" type="ORF">SAMN06265377_2162</name>
</gene>